<proteinExistence type="predicted"/>
<keyword evidence="3" id="KW-1185">Reference proteome</keyword>
<dbReference type="Pfam" id="PF08883">
    <property type="entry name" value="DOPA_dioxygen"/>
    <property type="match status" value="1"/>
</dbReference>
<feature type="chain" id="PRO_5046181909" evidence="1">
    <location>
        <begin position="18"/>
        <end position="170"/>
    </location>
</feature>
<dbReference type="EMBL" id="BRYB01003365">
    <property type="protein sequence ID" value="GMI35369.1"/>
    <property type="molecule type" value="Genomic_DNA"/>
</dbReference>
<organism evidence="2 3">
    <name type="scientific">Tetraparma gracilis</name>
    <dbReference type="NCBI Taxonomy" id="2962635"/>
    <lineage>
        <taxon>Eukaryota</taxon>
        <taxon>Sar</taxon>
        <taxon>Stramenopiles</taxon>
        <taxon>Ochrophyta</taxon>
        <taxon>Bolidophyceae</taxon>
        <taxon>Parmales</taxon>
        <taxon>Triparmaceae</taxon>
        <taxon>Tetraparma</taxon>
    </lineage>
</organism>
<comment type="caution">
    <text evidence="2">The sequence shown here is derived from an EMBL/GenBank/DDBJ whole genome shotgun (WGS) entry which is preliminary data.</text>
</comment>
<dbReference type="PANTHER" id="PTHR36423:SF2">
    <property type="entry name" value="AFR070WP"/>
    <property type="match status" value="1"/>
</dbReference>
<reference evidence="2 3" key="1">
    <citation type="journal article" date="2023" name="Commun. Biol.">
        <title>Genome analysis of Parmales, the sister group of diatoms, reveals the evolutionary specialization of diatoms from phago-mixotrophs to photoautotrophs.</title>
        <authorList>
            <person name="Ban H."/>
            <person name="Sato S."/>
            <person name="Yoshikawa S."/>
            <person name="Yamada K."/>
            <person name="Nakamura Y."/>
            <person name="Ichinomiya M."/>
            <person name="Sato N."/>
            <person name="Blanc-Mathieu R."/>
            <person name="Endo H."/>
            <person name="Kuwata A."/>
            <person name="Ogata H."/>
        </authorList>
    </citation>
    <scope>NUCLEOTIDE SEQUENCE [LARGE SCALE GENOMIC DNA]</scope>
</reference>
<accession>A0ABQ6MX03</accession>
<protein>
    <submittedName>
        <fullName evidence="2">Uncharacterized protein</fullName>
    </submittedName>
</protein>
<keyword evidence="1" id="KW-0732">Signal</keyword>
<dbReference type="InterPro" id="IPR023389">
    <property type="entry name" value="DOPA-like_sf"/>
</dbReference>
<dbReference type="SUPFAM" id="SSF143410">
    <property type="entry name" value="DOPA-like"/>
    <property type="match status" value="1"/>
</dbReference>
<dbReference type="PANTHER" id="PTHR36423">
    <property type="entry name" value="AFR070WP"/>
    <property type="match status" value="1"/>
</dbReference>
<sequence length="170" mass="18927">MLSLSLSLCLLPLLASAHPAVSSSNVTCPPDATSPPPILSWHIHTLFWPDGAKDNDGPHSIQAALEFRDDFIDAFDLREAKECDSLQDNDNKLCVFPPDIDPGFGFAAPFITPSWAVFLPKARFAEVYPWFVQHHEQLDILLHPNTGCAVADHTDYASWLGQEWELKLSF</sequence>
<evidence type="ECO:0000313" key="2">
    <source>
        <dbReference type="EMBL" id="GMI35369.1"/>
    </source>
</evidence>
<dbReference type="Gene3D" id="3.30.70.1240">
    <property type="entry name" value="DOPA-like domains"/>
    <property type="match status" value="1"/>
</dbReference>
<feature type="signal peptide" evidence="1">
    <location>
        <begin position="1"/>
        <end position="17"/>
    </location>
</feature>
<gene>
    <name evidence="2" type="ORF">TeGR_g4730</name>
</gene>
<evidence type="ECO:0000256" key="1">
    <source>
        <dbReference type="SAM" id="SignalP"/>
    </source>
</evidence>
<name>A0ABQ6MX03_9STRA</name>
<evidence type="ECO:0000313" key="3">
    <source>
        <dbReference type="Proteomes" id="UP001165060"/>
    </source>
</evidence>
<dbReference type="Proteomes" id="UP001165060">
    <property type="component" value="Unassembled WGS sequence"/>
</dbReference>
<dbReference type="InterPro" id="IPR014980">
    <property type="entry name" value="DOPA_dioxygen"/>
</dbReference>